<dbReference type="InterPro" id="IPR035963">
    <property type="entry name" value="FERM_2"/>
</dbReference>
<dbReference type="InterPro" id="IPR002110">
    <property type="entry name" value="Ankyrin_rpt"/>
</dbReference>
<dbReference type="Gene3D" id="2.30.29.30">
    <property type="entry name" value="Pleckstrin-homology domain (PH domain)/Phosphotyrosine-binding domain (PTB)"/>
    <property type="match status" value="1"/>
</dbReference>
<protein>
    <recommendedName>
        <fullName evidence="2">FERM domain-containing protein</fullName>
    </recommendedName>
</protein>
<dbReference type="Gene3D" id="1.25.40.20">
    <property type="entry name" value="Ankyrin repeat-containing domain"/>
    <property type="match status" value="1"/>
</dbReference>
<keyword evidence="1" id="KW-0040">ANK repeat</keyword>
<dbReference type="SMART" id="SM00248">
    <property type="entry name" value="ANK"/>
    <property type="match status" value="3"/>
</dbReference>
<dbReference type="Gene3D" id="3.10.20.90">
    <property type="entry name" value="Phosphatidylinositol 3-kinase Catalytic Subunit, Chain A, domain 1"/>
    <property type="match status" value="1"/>
</dbReference>
<dbReference type="Pfam" id="PF00023">
    <property type="entry name" value="Ank"/>
    <property type="match status" value="1"/>
</dbReference>
<proteinExistence type="predicted"/>
<dbReference type="Gene3D" id="3.30.70.2240">
    <property type="entry name" value="KRIT, N-terminal Nudix domain, NPxY motif-rich region"/>
    <property type="match status" value="1"/>
</dbReference>
<dbReference type="InterPro" id="IPR032022">
    <property type="entry name" value="NUDIX"/>
</dbReference>
<evidence type="ECO:0000313" key="4">
    <source>
        <dbReference type="Proteomes" id="UP000829354"/>
    </source>
</evidence>
<dbReference type="SUPFAM" id="SSF48403">
    <property type="entry name" value="Ankyrin repeat"/>
    <property type="match status" value="1"/>
</dbReference>
<keyword evidence="4" id="KW-1185">Reference proteome</keyword>
<dbReference type="Pfam" id="PF00373">
    <property type="entry name" value="FERM_M"/>
    <property type="match status" value="1"/>
</dbReference>
<evidence type="ECO:0000259" key="2">
    <source>
        <dbReference type="PROSITE" id="PS50057"/>
    </source>
</evidence>
<dbReference type="PANTHER" id="PTHR13283:SF11">
    <property type="entry name" value="KREV INTERACTION TRAPPED PROTEIN 1"/>
    <property type="match status" value="1"/>
</dbReference>
<evidence type="ECO:0000256" key="1">
    <source>
        <dbReference type="PROSITE-ProRule" id="PRU00023"/>
    </source>
</evidence>
<dbReference type="Pfam" id="PF24522">
    <property type="entry name" value="KRIT1_FRMD8_FERM_C"/>
    <property type="match status" value="1"/>
</dbReference>
<dbReference type="PROSITE" id="PS50297">
    <property type="entry name" value="ANK_REP_REGION"/>
    <property type="match status" value="1"/>
</dbReference>
<dbReference type="Pfam" id="PF12796">
    <property type="entry name" value="Ank_2"/>
    <property type="match status" value="1"/>
</dbReference>
<dbReference type="InterPro" id="IPR057096">
    <property type="entry name" value="KRIT1_FRMD8_FERM_C"/>
</dbReference>
<dbReference type="PROSITE" id="PS50088">
    <property type="entry name" value="ANK_REPEAT"/>
    <property type="match status" value="2"/>
</dbReference>
<organism evidence="3 4">
    <name type="scientific">Caenorhabditis briggsae</name>
    <dbReference type="NCBI Taxonomy" id="6238"/>
    <lineage>
        <taxon>Eukaryota</taxon>
        <taxon>Metazoa</taxon>
        <taxon>Ecdysozoa</taxon>
        <taxon>Nematoda</taxon>
        <taxon>Chromadorea</taxon>
        <taxon>Rhabditida</taxon>
        <taxon>Rhabditina</taxon>
        <taxon>Rhabditomorpha</taxon>
        <taxon>Rhabditoidea</taxon>
        <taxon>Rhabditidae</taxon>
        <taxon>Peloderinae</taxon>
        <taxon>Caenorhabditis</taxon>
    </lineage>
</organism>
<dbReference type="InterPro" id="IPR019748">
    <property type="entry name" value="FERM_central"/>
</dbReference>
<dbReference type="PANTHER" id="PTHR13283">
    <property type="entry name" value="KREV INTERACTION TRAPPED 1-RELATED"/>
    <property type="match status" value="1"/>
</dbReference>
<dbReference type="InterPro" id="IPR043058">
    <property type="entry name" value="NUDIX_sf"/>
</dbReference>
<dbReference type="SUPFAM" id="SSF47031">
    <property type="entry name" value="Second domain of FERM"/>
    <property type="match status" value="1"/>
</dbReference>
<feature type="repeat" description="ANK" evidence="1">
    <location>
        <begin position="285"/>
        <end position="307"/>
    </location>
</feature>
<feature type="repeat" description="ANK" evidence="1">
    <location>
        <begin position="252"/>
        <end position="284"/>
    </location>
</feature>
<evidence type="ECO:0000313" key="3">
    <source>
        <dbReference type="EMBL" id="UMM11302.1"/>
    </source>
</evidence>
<dbReference type="Pfam" id="PF16705">
    <property type="entry name" value="NUDIX_5"/>
    <property type="match status" value="1"/>
</dbReference>
<feature type="domain" description="FERM" evidence="2">
    <location>
        <begin position="379"/>
        <end position="686"/>
    </location>
</feature>
<dbReference type="InterPro" id="IPR036770">
    <property type="entry name" value="Ankyrin_rpt-contain_sf"/>
</dbReference>
<gene>
    <name evidence="3" type="ORF">L5515_000655</name>
</gene>
<reference evidence="3 4" key="1">
    <citation type="submission" date="2022-04" db="EMBL/GenBank/DDBJ databases">
        <title>Chromosome-level reference genomes for two strains of Caenorhabditis briggsae: an improved platform for comparative genomics.</title>
        <authorList>
            <person name="Stevens L."/>
            <person name="Andersen E."/>
        </authorList>
    </citation>
    <scope>NUCLEOTIDE SEQUENCE [LARGE SCALE GENOMIC DNA]</scope>
    <source>
        <strain evidence="3">VX34</strain>
        <tissue evidence="3">Whole-organism</tissue>
    </source>
</reference>
<dbReference type="EMBL" id="CP092620">
    <property type="protein sequence ID" value="UMM11302.1"/>
    <property type="molecule type" value="Genomic_DNA"/>
</dbReference>
<name>A0AAE9DYZ9_CAEBR</name>
<dbReference type="PROSITE" id="PS50057">
    <property type="entry name" value="FERM_3"/>
    <property type="match status" value="1"/>
</dbReference>
<dbReference type="Proteomes" id="UP000829354">
    <property type="component" value="Chromosome I"/>
</dbReference>
<dbReference type="InterPro" id="IPR011993">
    <property type="entry name" value="PH-like_dom_sf"/>
</dbReference>
<dbReference type="InterPro" id="IPR000299">
    <property type="entry name" value="FERM_domain"/>
</dbReference>
<dbReference type="InterPro" id="IPR051594">
    <property type="entry name" value="KRIT1/FRMD8"/>
</dbReference>
<accession>A0AAE9DYZ9</accession>
<sequence length="686" mass="77647">MKRVTVGGHTVGADVFKLPSFSFEPSKVNTLEDMIHDYFKRTGNSIRRAVRIPLHDDLNEPSTSSTKPSVGHVPGLSLVCVPVFVKETVEVANSRYENLQRLVNLCYNQPEMFDIHTKNMMLILEKWLVDSQTSDSYFLSNFFMKESARSRIRSCVHNPAYIDIQEQCIRHLSHSVRSNISSASADLDDRVHVANIAKIAMLRYNKFTISVINPAFNPNFASEDSSCVYFYPGIKQCRAQRASSSTSQDMRSRLYPLHKAAEDGNAEEIRRYLKVGMDSNQKDDDSWTPLHYACFHGHLEVVNELLNSPQMTAINAQNKGGATALQYAVITGNEYLVELLTSHASIDVNIRNNEGYRPIDYCANHPTIQQILEMQIFKTKINVETVIGAYSIKSRSPEEATAGEVLDKLGEETQLNKEQMNCFALFVYSESMSLQLKADSLVDDKLKVDKWNSMIRKLVHGDVPSETPRLKLKRNAYATAIMEKNTKVDNNSFAWSTLLEEAMHAFLAGQLIANSKEEITKLAAIVSRTMQGRDFKPTSKNLANIFPQHVLENHDRGRLAERLKVQLKKNETQNDMQLEAEFMSMARGLVTYGASFFDVDVFTKKSMGNGHGLVGVNDHGLHIIIKKTWTVRNFRFDEFTAIARDSKTLEIDAQRARDTVYILVSTQIKFLSGILQKFQKLMINQA</sequence>
<dbReference type="AlphaFoldDB" id="A0AAE9DYZ9"/>